<dbReference type="InterPro" id="IPR036388">
    <property type="entry name" value="WH-like_DNA-bd_sf"/>
</dbReference>
<protein>
    <recommendedName>
        <fullName evidence="4">DNA-binding protein</fullName>
    </recommendedName>
</protein>
<accession>A0A518CVN4</accession>
<gene>
    <name evidence="2" type="ORF">Pla163_03840</name>
</gene>
<sequence>MNTKQIDAQIQERVESFVADLTDLIHAAAVAAVQEAITGAGLGGTPARTTKKRASKKRASKKRSTKKRTAKKAGKKTGKKRGRPAAAPNGPAMDKILTFVKANPGSAVGAIVAGTRVPSAAAKKAVAHMLDAGSLRKTGQRRGTKYFAK</sequence>
<reference evidence="2 3" key="1">
    <citation type="submission" date="2019-02" db="EMBL/GenBank/DDBJ databases">
        <title>Deep-cultivation of Planctomycetes and their phenomic and genomic characterization uncovers novel biology.</title>
        <authorList>
            <person name="Wiegand S."/>
            <person name="Jogler M."/>
            <person name="Boedeker C."/>
            <person name="Pinto D."/>
            <person name="Vollmers J."/>
            <person name="Rivas-Marin E."/>
            <person name="Kohn T."/>
            <person name="Peeters S.H."/>
            <person name="Heuer A."/>
            <person name="Rast P."/>
            <person name="Oberbeckmann S."/>
            <person name="Bunk B."/>
            <person name="Jeske O."/>
            <person name="Meyerdierks A."/>
            <person name="Storesund J.E."/>
            <person name="Kallscheuer N."/>
            <person name="Luecker S."/>
            <person name="Lage O.M."/>
            <person name="Pohl T."/>
            <person name="Merkel B.J."/>
            <person name="Hornburger P."/>
            <person name="Mueller R.-W."/>
            <person name="Bruemmer F."/>
            <person name="Labrenz M."/>
            <person name="Spormann A.M."/>
            <person name="Op den Camp H."/>
            <person name="Overmann J."/>
            <person name="Amann R."/>
            <person name="Jetten M.S.M."/>
            <person name="Mascher T."/>
            <person name="Medema M.H."/>
            <person name="Devos D.P."/>
            <person name="Kaster A.-K."/>
            <person name="Ovreas L."/>
            <person name="Rohde M."/>
            <person name="Galperin M.Y."/>
            <person name="Jogler C."/>
        </authorList>
    </citation>
    <scope>NUCLEOTIDE SEQUENCE [LARGE SCALE GENOMIC DNA]</scope>
    <source>
        <strain evidence="2 3">Pla163</strain>
    </source>
</reference>
<name>A0A518CVN4_9BACT</name>
<keyword evidence="3" id="KW-1185">Reference proteome</keyword>
<feature type="compositionally biased region" description="Basic residues" evidence="1">
    <location>
        <begin position="49"/>
        <end position="83"/>
    </location>
</feature>
<dbReference type="AlphaFoldDB" id="A0A518CVN4"/>
<evidence type="ECO:0000256" key="1">
    <source>
        <dbReference type="SAM" id="MobiDB-lite"/>
    </source>
</evidence>
<evidence type="ECO:0008006" key="4">
    <source>
        <dbReference type="Google" id="ProtNLM"/>
    </source>
</evidence>
<dbReference type="EMBL" id="CP036290">
    <property type="protein sequence ID" value="QDU83286.1"/>
    <property type="molecule type" value="Genomic_DNA"/>
</dbReference>
<organism evidence="2 3">
    <name type="scientific">Rohdeia mirabilis</name>
    <dbReference type="NCBI Taxonomy" id="2528008"/>
    <lineage>
        <taxon>Bacteria</taxon>
        <taxon>Pseudomonadati</taxon>
        <taxon>Planctomycetota</taxon>
        <taxon>Planctomycetia</taxon>
        <taxon>Planctomycetia incertae sedis</taxon>
        <taxon>Rohdeia</taxon>
    </lineage>
</organism>
<dbReference type="RefSeq" id="WP_145182713.1">
    <property type="nucleotide sequence ID" value="NZ_CP036290.1"/>
</dbReference>
<proteinExistence type="predicted"/>
<feature type="region of interest" description="Disordered" evidence="1">
    <location>
        <begin position="40"/>
        <end position="92"/>
    </location>
</feature>
<dbReference type="Proteomes" id="UP000319342">
    <property type="component" value="Chromosome"/>
</dbReference>
<evidence type="ECO:0000313" key="2">
    <source>
        <dbReference type="EMBL" id="QDU83286.1"/>
    </source>
</evidence>
<dbReference type="Gene3D" id="1.10.10.10">
    <property type="entry name" value="Winged helix-like DNA-binding domain superfamily/Winged helix DNA-binding domain"/>
    <property type="match status" value="1"/>
</dbReference>
<evidence type="ECO:0000313" key="3">
    <source>
        <dbReference type="Proteomes" id="UP000319342"/>
    </source>
</evidence>